<dbReference type="Proteomes" id="UP000446768">
    <property type="component" value="Unassembled WGS sequence"/>
</dbReference>
<dbReference type="EMBL" id="WKJJ01000021">
    <property type="protein sequence ID" value="MRV75526.1"/>
    <property type="molecule type" value="Genomic_DNA"/>
</dbReference>
<organism evidence="1 2">
    <name type="scientific">Pseudoduganella rivuli</name>
    <dbReference type="NCBI Taxonomy" id="2666085"/>
    <lineage>
        <taxon>Bacteria</taxon>
        <taxon>Pseudomonadati</taxon>
        <taxon>Pseudomonadota</taxon>
        <taxon>Betaproteobacteria</taxon>
        <taxon>Burkholderiales</taxon>
        <taxon>Oxalobacteraceae</taxon>
        <taxon>Telluria group</taxon>
        <taxon>Pseudoduganella</taxon>
    </lineage>
</organism>
<dbReference type="AlphaFoldDB" id="A0A7X2LVJ6"/>
<name>A0A7X2LVJ6_9BURK</name>
<proteinExistence type="predicted"/>
<evidence type="ECO:0000313" key="1">
    <source>
        <dbReference type="EMBL" id="MRV75526.1"/>
    </source>
</evidence>
<protein>
    <submittedName>
        <fullName evidence="1">Uncharacterized protein</fullName>
    </submittedName>
</protein>
<evidence type="ECO:0000313" key="2">
    <source>
        <dbReference type="Proteomes" id="UP000446768"/>
    </source>
</evidence>
<comment type="caution">
    <text evidence="1">The sequence shown here is derived from an EMBL/GenBank/DDBJ whole genome shotgun (WGS) entry which is preliminary data.</text>
</comment>
<sequence length="229" mass="26182">MIFSYVRQCGNEIAEIHAFPAELTERVKNTVQLLAGGQMHAPSEAVISVRLAGDIQSIPYRVYYEKQQLLTYMNSSDDIALIALCLGTRHYDGFIREQCLRRLLVVEEKWTTPFVVQLLGEYVIEVILPIHEHFLKGVERKYIDFFRENVKYCECLGHRATSYWNEYYRPRFQAYKDYPAVKALAALKLAARPVKGKAALVPDVRIGTASAARSLTVVGQQQTLAYFIK</sequence>
<reference evidence="1 2" key="1">
    <citation type="submission" date="2019-11" db="EMBL/GenBank/DDBJ databases">
        <title>Novel species isolated from a subtropical stream in China.</title>
        <authorList>
            <person name="Lu H."/>
        </authorList>
    </citation>
    <scope>NUCLEOTIDE SEQUENCE [LARGE SCALE GENOMIC DNA]</scope>
    <source>
        <strain evidence="1 2">FT92W</strain>
    </source>
</reference>
<accession>A0A7X2LVJ6</accession>
<keyword evidence="2" id="KW-1185">Reference proteome</keyword>
<dbReference type="RefSeq" id="WP_154380158.1">
    <property type="nucleotide sequence ID" value="NZ_WKJJ01000021.1"/>
</dbReference>
<gene>
    <name evidence="1" type="ORF">GJ700_27790</name>
</gene>